<dbReference type="PROSITE" id="PS51912">
    <property type="entry name" value="DMAP1_BIND"/>
    <property type="match status" value="1"/>
</dbReference>
<dbReference type="Gene3D" id="2.70.130.10">
    <property type="entry name" value="Mannose-6-phosphate receptor binding domain"/>
    <property type="match status" value="1"/>
</dbReference>
<proteinExistence type="predicted"/>
<dbReference type="InterPro" id="IPR044865">
    <property type="entry name" value="MRH_dom"/>
</dbReference>
<evidence type="ECO:0000259" key="4">
    <source>
        <dbReference type="PROSITE" id="PS51912"/>
    </source>
</evidence>
<feature type="domain" description="DMAP1-binding" evidence="4">
    <location>
        <begin position="159"/>
        <end position="262"/>
    </location>
</feature>
<dbReference type="PANTHER" id="PTHR12630">
    <property type="entry name" value="N-LINKED OLIGOSACCHARIDE PROCESSING"/>
    <property type="match status" value="1"/>
</dbReference>
<dbReference type="SUPFAM" id="SSF50911">
    <property type="entry name" value="Mannose 6-phosphate receptor domain"/>
    <property type="match status" value="1"/>
</dbReference>
<evidence type="ECO:0000313" key="6">
    <source>
        <dbReference type="Ensembl" id="ENSSSCP00025010118.1"/>
    </source>
</evidence>
<dbReference type="PROSITE" id="PS51914">
    <property type="entry name" value="MRH"/>
    <property type="match status" value="1"/>
</dbReference>
<dbReference type="PANTHER" id="PTHR12630:SF6">
    <property type="entry name" value="N-ACETYLGLUCOSAMINE-1-PHOSPHOTRANSFERASE SUBUNIT GAMMA"/>
    <property type="match status" value="1"/>
</dbReference>
<dbReference type="InterPro" id="IPR009011">
    <property type="entry name" value="Man6P_isomerase_rcpt-bd_dom_sf"/>
</dbReference>
<protein>
    <recommendedName>
        <fullName evidence="8">N-acetylglucosamine-1-phosphotransferase subunit gamma</fullName>
    </recommendedName>
</protein>
<keyword evidence="2" id="KW-1015">Disulfide bond</keyword>
<dbReference type="InterPro" id="IPR036607">
    <property type="entry name" value="PRKCSH"/>
</dbReference>
<evidence type="ECO:0000259" key="5">
    <source>
        <dbReference type="PROSITE" id="PS51914"/>
    </source>
</evidence>
<dbReference type="InterPro" id="IPR010506">
    <property type="entry name" value="DMAP1-bd"/>
</dbReference>
<dbReference type="Pfam" id="PF13015">
    <property type="entry name" value="PRKCSH_1"/>
    <property type="match status" value="1"/>
</dbReference>
<feature type="domain" description="MRH" evidence="5">
    <location>
        <begin position="1"/>
        <end position="154"/>
    </location>
</feature>
<evidence type="ECO:0000256" key="2">
    <source>
        <dbReference type="ARBA" id="ARBA00023157"/>
    </source>
</evidence>
<evidence type="ECO:0000256" key="3">
    <source>
        <dbReference type="SAM" id="MobiDB-lite"/>
    </source>
</evidence>
<evidence type="ECO:0000256" key="1">
    <source>
        <dbReference type="ARBA" id="ARBA00022729"/>
    </source>
</evidence>
<dbReference type="Ensembl" id="ENSSSCT00025023991.1">
    <property type="protein sequence ID" value="ENSSSCP00025010118.1"/>
    <property type="gene ID" value="ENSSSCG00025017711.1"/>
</dbReference>
<dbReference type="Proteomes" id="UP000694727">
    <property type="component" value="Unplaced"/>
</dbReference>
<feature type="region of interest" description="Disordered" evidence="3">
    <location>
        <begin position="263"/>
        <end position="289"/>
    </location>
</feature>
<evidence type="ECO:0008006" key="8">
    <source>
        <dbReference type="Google" id="ProtNLM"/>
    </source>
</evidence>
<dbReference type="InterPro" id="IPR039794">
    <property type="entry name" value="Gtb1-like"/>
</dbReference>
<name>A0A8D0R6D6_PIG</name>
<evidence type="ECO:0000313" key="7">
    <source>
        <dbReference type="Proteomes" id="UP000694727"/>
    </source>
</evidence>
<reference evidence="6" key="1">
    <citation type="submission" date="2025-08" db="UniProtKB">
        <authorList>
            <consortium name="Ensembl"/>
        </authorList>
    </citation>
    <scope>IDENTIFICATION</scope>
</reference>
<sequence>MGPWSFPACTWLVSPMLSGSSINVQAPELFLDSPGSVGASGLLSALCTANPALPSRARASLQTLRQVLQPGGGHHEQTFRWNAYSGILGIWHEWEIANNTFRGMWMRDGDSCHSQSRQSKVELTCGKSNRLAHVSEPHTCVYALTFETPLVCHPHSLLVYPTLPAALQHRWEQVEQDLADGLITSQGYEKLLRSIFEDAGYLKAPEQSEQAQQDRGAKGLVFETLESCHEAHKALSAELERLQSVLTQHGIPYTQPAETYISEHLGPKTPTDPTAEHLRGDPGLRANNL</sequence>
<keyword evidence="1" id="KW-0732">Signal</keyword>
<dbReference type="SMART" id="SM01137">
    <property type="entry name" value="DMAP_binding"/>
    <property type="match status" value="1"/>
</dbReference>
<organism evidence="6 7">
    <name type="scientific">Sus scrofa</name>
    <name type="common">Pig</name>
    <dbReference type="NCBI Taxonomy" id="9823"/>
    <lineage>
        <taxon>Eukaryota</taxon>
        <taxon>Metazoa</taxon>
        <taxon>Chordata</taxon>
        <taxon>Craniata</taxon>
        <taxon>Vertebrata</taxon>
        <taxon>Euteleostomi</taxon>
        <taxon>Mammalia</taxon>
        <taxon>Eutheria</taxon>
        <taxon>Laurasiatheria</taxon>
        <taxon>Artiodactyla</taxon>
        <taxon>Suina</taxon>
        <taxon>Suidae</taxon>
        <taxon>Sus</taxon>
    </lineage>
</organism>
<accession>A0A8D0R6D6</accession>
<dbReference type="AlphaFoldDB" id="A0A8D0R6D6"/>